<protein>
    <recommendedName>
        <fullName evidence="3">SMP-30/Gluconolactonase/LRE-like region domain-containing protein</fullName>
    </recommendedName>
</protein>
<dbReference type="AlphaFoldDB" id="X0YL30"/>
<proteinExistence type="predicted"/>
<sequence>AVNTNNRWLYISTETDVLAYDSTWFYSGWDKQWNYSIGVDYVGHGLKFFNGYLYLACFDDSVSCVRKFTDITNPLGPTLDFEFSDTTLQFVGGIAIAQNGHIFVTEGGGSEKSYHRIVEYDETGNYVRSFGSIGDKVDQFNSPTDIFIDSTGKIYVVDMGNHCIKVFKE</sequence>
<dbReference type="EMBL" id="BART01007360">
    <property type="protein sequence ID" value="GAG56755.1"/>
    <property type="molecule type" value="Genomic_DNA"/>
</dbReference>
<name>X0YL30_9ZZZZ</name>
<dbReference type="Pfam" id="PF01436">
    <property type="entry name" value="NHL"/>
    <property type="match status" value="1"/>
</dbReference>
<feature type="non-terminal residue" evidence="2">
    <location>
        <position position="1"/>
    </location>
</feature>
<gene>
    <name evidence="2" type="ORF">S01H4_16764</name>
</gene>
<evidence type="ECO:0000313" key="2">
    <source>
        <dbReference type="EMBL" id="GAG56755.1"/>
    </source>
</evidence>
<dbReference type="InterPro" id="IPR011042">
    <property type="entry name" value="6-blade_b-propeller_TolB-like"/>
</dbReference>
<dbReference type="Gene3D" id="2.120.10.30">
    <property type="entry name" value="TolB, C-terminal domain"/>
    <property type="match status" value="1"/>
</dbReference>
<dbReference type="PROSITE" id="PS51125">
    <property type="entry name" value="NHL"/>
    <property type="match status" value="1"/>
</dbReference>
<evidence type="ECO:0008006" key="3">
    <source>
        <dbReference type="Google" id="ProtNLM"/>
    </source>
</evidence>
<reference evidence="2" key="1">
    <citation type="journal article" date="2014" name="Front. Microbiol.">
        <title>High frequency of phylogenetically diverse reductive dehalogenase-homologous genes in deep subseafloor sedimentary metagenomes.</title>
        <authorList>
            <person name="Kawai M."/>
            <person name="Futagami T."/>
            <person name="Toyoda A."/>
            <person name="Takaki Y."/>
            <person name="Nishi S."/>
            <person name="Hori S."/>
            <person name="Arai W."/>
            <person name="Tsubouchi T."/>
            <person name="Morono Y."/>
            <person name="Uchiyama I."/>
            <person name="Ito T."/>
            <person name="Fujiyama A."/>
            <person name="Inagaki F."/>
            <person name="Takami H."/>
        </authorList>
    </citation>
    <scope>NUCLEOTIDE SEQUENCE</scope>
    <source>
        <strain evidence="2">Expedition CK06-06</strain>
    </source>
</reference>
<organism evidence="2">
    <name type="scientific">marine sediment metagenome</name>
    <dbReference type="NCBI Taxonomy" id="412755"/>
    <lineage>
        <taxon>unclassified sequences</taxon>
        <taxon>metagenomes</taxon>
        <taxon>ecological metagenomes</taxon>
    </lineage>
</organism>
<dbReference type="SUPFAM" id="SSF63825">
    <property type="entry name" value="YWTD domain"/>
    <property type="match status" value="1"/>
</dbReference>
<dbReference type="GO" id="GO:0008270">
    <property type="term" value="F:zinc ion binding"/>
    <property type="evidence" value="ECO:0007669"/>
    <property type="project" value="UniProtKB-KW"/>
</dbReference>
<accession>X0YL30</accession>
<dbReference type="PANTHER" id="PTHR24104">
    <property type="entry name" value="E3 UBIQUITIN-PROTEIN LIGASE NHLRC1-RELATED"/>
    <property type="match status" value="1"/>
</dbReference>
<keyword evidence="1" id="KW-0677">Repeat</keyword>
<comment type="caution">
    <text evidence="2">The sequence shown here is derived from an EMBL/GenBank/DDBJ whole genome shotgun (WGS) entry which is preliminary data.</text>
</comment>
<dbReference type="InterPro" id="IPR050952">
    <property type="entry name" value="TRIM-NHL_E3_ligases"/>
</dbReference>
<dbReference type="InterPro" id="IPR001258">
    <property type="entry name" value="NHL_repeat"/>
</dbReference>
<evidence type="ECO:0000256" key="1">
    <source>
        <dbReference type="ARBA" id="ARBA00022737"/>
    </source>
</evidence>
<dbReference type="PANTHER" id="PTHR24104:SF25">
    <property type="entry name" value="PROTEIN LIN-41"/>
    <property type="match status" value="1"/>
</dbReference>